<sequence length="212" mass="24113">MHVVLDTVSLTGENVQMKSKLNRDEDLKICDWLAPLLDSMEYQHWLQTGKQILFSPGIPGAGKSIITAIVVDDLYTRFRNDATIGIAYIYCNFQCQDKQTVDGLLLSLLKQTIYSVSDTFSRDFFIVDALDECQASNGCRSRFLSEIFSLQIKSGASIFATSRSIHDITDRFKGCTRLEFRARDEDVQQYLDPNMSKLPAFMEGNRQLKENI</sequence>
<proteinExistence type="predicted"/>
<keyword evidence="1" id="KW-0677">Repeat</keyword>
<evidence type="ECO:0000259" key="2">
    <source>
        <dbReference type="Pfam" id="PF24883"/>
    </source>
</evidence>
<dbReference type="InterPro" id="IPR027417">
    <property type="entry name" value="P-loop_NTPase"/>
</dbReference>
<dbReference type="PANTHER" id="PTHR10039:SF15">
    <property type="entry name" value="NACHT DOMAIN-CONTAINING PROTEIN"/>
    <property type="match status" value="1"/>
</dbReference>
<name>A0A5N7CRE6_PETAA</name>
<evidence type="ECO:0000256" key="1">
    <source>
        <dbReference type="ARBA" id="ARBA00022737"/>
    </source>
</evidence>
<dbReference type="InterPro" id="IPR056884">
    <property type="entry name" value="NPHP3-like_N"/>
</dbReference>
<dbReference type="Proteomes" id="UP000326877">
    <property type="component" value="Unassembled WGS sequence"/>
</dbReference>
<protein>
    <recommendedName>
        <fullName evidence="2">Nephrocystin 3-like N-terminal domain-containing protein</fullName>
    </recommendedName>
</protein>
<evidence type="ECO:0000313" key="3">
    <source>
        <dbReference type="EMBL" id="KAE8396133.1"/>
    </source>
</evidence>
<dbReference type="OrthoDB" id="195446at2759"/>
<organism evidence="3">
    <name type="scientific">Petromyces alliaceus</name>
    <name type="common">Aspergillus alliaceus</name>
    <dbReference type="NCBI Taxonomy" id="209559"/>
    <lineage>
        <taxon>Eukaryota</taxon>
        <taxon>Fungi</taxon>
        <taxon>Dikarya</taxon>
        <taxon>Ascomycota</taxon>
        <taxon>Pezizomycotina</taxon>
        <taxon>Eurotiomycetes</taxon>
        <taxon>Eurotiomycetidae</taxon>
        <taxon>Eurotiales</taxon>
        <taxon>Aspergillaceae</taxon>
        <taxon>Aspergillus</taxon>
        <taxon>Aspergillus subgen. Circumdati</taxon>
    </lineage>
</organism>
<dbReference type="PANTHER" id="PTHR10039">
    <property type="entry name" value="AMELOGENIN"/>
    <property type="match status" value="1"/>
</dbReference>
<dbReference type="Pfam" id="PF24883">
    <property type="entry name" value="NPHP3_N"/>
    <property type="match status" value="1"/>
</dbReference>
<dbReference type="AlphaFoldDB" id="A0A5N7CRE6"/>
<feature type="domain" description="Nephrocystin 3-like N-terminal" evidence="2">
    <location>
        <begin position="30"/>
        <end position="116"/>
    </location>
</feature>
<accession>A0A5N7CRE6</accession>
<gene>
    <name evidence="3" type="ORF">BDV23DRAFT_168393</name>
</gene>
<dbReference type="EMBL" id="ML735216">
    <property type="protein sequence ID" value="KAE8396133.1"/>
    <property type="molecule type" value="Genomic_DNA"/>
</dbReference>
<dbReference type="Gene3D" id="3.40.50.300">
    <property type="entry name" value="P-loop containing nucleotide triphosphate hydrolases"/>
    <property type="match status" value="1"/>
</dbReference>
<reference evidence="3" key="1">
    <citation type="submission" date="2019-04" db="EMBL/GenBank/DDBJ databases">
        <title>Friends and foes A comparative genomics studyof 23 Aspergillus species from section Flavi.</title>
        <authorList>
            <consortium name="DOE Joint Genome Institute"/>
            <person name="Kjaerbolling I."/>
            <person name="Vesth T."/>
            <person name="Frisvad J.C."/>
            <person name="Nybo J.L."/>
            <person name="Theobald S."/>
            <person name="Kildgaard S."/>
            <person name="Isbrandt T."/>
            <person name="Kuo A."/>
            <person name="Sato A."/>
            <person name="Lyhne E.K."/>
            <person name="Kogle M.E."/>
            <person name="Wiebenga A."/>
            <person name="Kun R.S."/>
            <person name="Lubbers R.J."/>
            <person name="Makela M.R."/>
            <person name="Barry K."/>
            <person name="Chovatia M."/>
            <person name="Clum A."/>
            <person name="Daum C."/>
            <person name="Haridas S."/>
            <person name="He G."/>
            <person name="LaButti K."/>
            <person name="Lipzen A."/>
            <person name="Mondo S."/>
            <person name="Riley R."/>
            <person name="Salamov A."/>
            <person name="Simmons B.A."/>
            <person name="Magnuson J.K."/>
            <person name="Henrissat B."/>
            <person name="Mortensen U.H."/>
            <person name="Larsen T.O."/>
            <person name="Devries R.P."/>
            <person name="Grigoriev I.V."/>
            <person name="Machida M."/>
            <person name="Baker S.E."/>
            <person name="Andersen M.R."/>
        </authorList>
    </citation>
    <scope>NUCLEOTIDE SEQUENCE [LARGE SCALE GENOMIC DNA]</scope>
    <source>
        <strain evidence="3">IBT 14317</strain>
    </source>
</reference>